<evidence type="ECO:0000313" key="2">
    <source>
        <dbReference type="EMBL" id="KAA8910769.1"/>
    </source>
</evidence>
<dbReference type="GO" id="GO:0005774">
    <property type="term" value="C:vacuolar membrane"/>
    <property type="evidence" value="ECO:0007669"/>
    <property type="project" value="TreeGrafter"/>
</dbReference>
<dbReference type="GO" id="GO:0010508">
    <property type="term" value="P:positive regulation of autophagy"/>
    <property type="evidence" value="ECO:0007669"/>
    <property type="project" value="TreeGrafter"/>
</dbReference>
<protein>
    <submittedName>
        <fullName evidence="2">Nitrogen permease regulator 2</fullName>
    </submittedName>
</protein>
<gene>
    <name evidence="2" type="ORF">FN846DRAFT_508073</name>
</gene>
<accession>A0A5J5F3A6</accession>
<dbReference type="EMBL" id="VXIS01000042">
    <property type="protein sequence ID" value="KAA8910769.1"/>
    <property type="molecule type" value="Genomic_DNA"/>
</dbReference>
<dbReference type="AlphaFoldDB" id="A0A5J5F3A6"/>
<keyword evidence="3" id="KW-1185">Reference proteome</keyword>
<dbReference type="FunCoup" id="A0A5J5F3A6">
    <property type="interactions" value="191"/>
</dbReference>
<dbReference type="Pfam" id="PF06218">
    <property type="entry name" value="NPR2"/>
    <property type="match status" value="1"/>
</dbReference>
<comment type="caution">
    <text evidence="2">The sequence shown here is derived from an EMBL/GenBank/DDBJ whole genome shotgun (WGS) entry which is preliminary data.</text>
</comment>
<dbReference type="GO" id="GO:1904262">
    <property type="term" value="P:negative regulation of TORC1 signaling"/>
    <property type="evidence" value="ECO:0007669"/>
    <property type="project" value="TreeGrafter"/>
</dbReference>
<sequence>MIKSIFFAIFHHERGPQVLHQVPDGSITPSPPPSTDPPPLIDFDHISSHIIPKQELCDRLVTICTNKYRLLGYPVCLEDRRYERNEFIFNFAVVLDEDAEFSTYKSVVRKLAKLFKALEEQSGFLSNEVTRASVYALIEQVLEDLNNYSECMIPINESNTINIKLFPTYAPPPPVKAWHVPVSTVQLELLMDATWDLTMQKIVPHIDGINSVRRISELADADYALTKKAISHLLYYGCLTLVDIFAFSGIYAVTADISSLLADTQMQEECINYVRSSESTKIAFSDVFALYCSLSQGVTLKKWCIDHFPRLKGIDVRRFIGFGIVKGVIYRVHKYPVATNAASMPVPAKLATFLKGGSSFDEICTEMQVGEKKVLELLEGCDVQIVHR</sequence>
<proteinExistence type="inferred from homology"/>
<dbReference type="InterPro" id="IPR009348">
    <property type="entry name" value="NPR2-like"/>
</dbReference>
<evidence type="ECO:0000256" key="1">
    <source>
        <dbReference type="ARBA" id="ARBA00008433"/>
    </source>
</evidence>
<dbReference type="PANTHER" id="PTHR12991:SF10">
    <property type="entry name" value="GATOR COMPLEX PROTEIN NPRL2"/>
    <property type="match status" value="1"/>
</dbReference>
<dbReference type="GO" id="GO:0005096">
    <property type="term" value="F:GTPase activator activity"/>
    <property type="evidence" value="ECO:0007669"/>
    <property type="project" value="TreeGrafter"/>
</dbReference>
<dbReference type="OrthoDB" id="338854at2759"/>
<organism evidence="2 3">
    <name type="scientific">Sphaerosporella brunnea</name>
    <dbReference type="NCBI Taxonomy" id="1250544"/>
    <lineage>
        <taxon>Eukaryota</taxon>
        <taxon>Fungi</taxon>
        <taxon>Dikarya</taxon>
        <taxon>Ascomycota</taxon>
        <taxon>Pezizomycotina</taxon>
        <taxon>Pezizomycetes</taxon>
        <taxon>Pezizales</taxon>
        <taxon>Pyronemataceae</taxon>
        <taxon>Sphaerosporella</taxon>
    </lineage>
</organism>
<name>A0A5J5F3A6_9PEZI</name>
<comment type="similarity">
    <text evidence="1">Belongs to the NPR2 family.</text>
</comment>
<dbReference type="GO" id="GO:1990130">
    <property type="term" value="C:GATOR1 complex"/>
    <property type="evidence" value="ECO:0007669"/>
    <property type="project" value="TreeGrafter"/>
</dbReference>
<dbReference type="PANTHER" id="PTHR12991">
    <property type="entry name" value="NITROGEN PERMEASE REGULATOR 2/TUMOR SUPPRESSOR CANDIDATE 4"/>
    <property type="match status" value="1"/>
</dbReference>
<dbReference type="Proteomes" id="UP000326924">
    <property type="component" value="Unassembled WGS sequence"/>
</dbReference>
<dbReference type="InParanoid" id="A0A5J5F3A6"/>
<reference evidence="2 3" key="1">
    <citation type="submission" date="2019-09" db="EMBL/GenBank/DDBJ databases">
        <title>Draft genome of the ectomycorrhizal ascomycete Sphaerosporella brunnea.</title>
        <authorList>
            <consortium name="DOE Joint Genome Institute"/>
            <person name="Benucci G.M."/>
            <person name="Marozzi G."/>
            <person name="Antonielli L."/>
            <person name="Sanchez S."/>
            <person name="Marco P."/>
            <person name="Wang X."/>
            <person name="Falini L.B."/>
            <person name="Barry K."/>
            <person name="Haridas S."/>
            <person name="Lipzen A."/>
            <person name="Labutti K."/>
            <person name="Grigoriev I.V."/>
            <person name="Murat C."/>
            <person name="Martin F."/>
            <person name="Albertini E."/>
            <person name="Donnini D."/>
            <person name="Bonito G."/>
        </authorList>
    </citation>
    <scope>NUCLEOTIDE SEQUENCE [LARGE SCALE GENOMIC DNA]</scope>
    <source>
        <strain evidence="2 3">Sb_GMNB300</strain>
    </source>
</reference>
<evidence type="ECO:0000313" key="3">
    <source>
        <dbReference type="Proteomes" id="UP000326924"/>
    </source>
</evidence>